<evidence type="ECO:0000256" key="4">
    <source>
        <dbReference type="ARBA" id="ARBA00022729"/>
    </source>
</evidence>
<dbReference type="PANTHER" id="PTHR33938">
    <property type="entry name" value="FERULOYL ESTERASE B-RELATED"/>
    <property type="match status" value="1"/>
</dbReference>
<comment type="similarity">
    <text evidence="1">Belongs to the tannase family.</text>
</comment>
<evidence type="ECO:0000256" key="5">
    <source>
        <dbReference type="ARBA" id="ARBA00022801"/>
    </source>
</evidence>
<evidence type="ECO:0000313" key="9">
    <source>
        <dbReference type="EMBL" id="SFO15924.1"/>
    </source>
</evidence>
<protein>
    <submittedName>
        <fullName evidence="9">Feruloyl esterase</fullName>
    </submittedName>
</protein>
<keyword evidence="7" id="KW-1015">Disulfide bond</keyword>
<evidence type="ECO:0000256" key="2">
    <source>
        <dbReference type="ARBA" id="ARBA00022487"/>
    </source>
</evidence>
<dbReference type="GO" id="GO:0046872">
    <property type="term" value="F:metal ion binding"/>
    <property type="evidence" value="ECO:0007669"/>
    <property type="project" value="UniProtKB-KW"/>
</dbReference>
<dbReference type="Proteomes" id="UP000199236">
    <property type="component" value="Unassembled WGS sequence"/>
</dbReference>
<keyword evidence="10" id="KW-1185">Reference proteome</keyword>
<keyword evidence="5" id="KW-0378">Hydrolase</keyword>
<dbReference type="Gene3D" id="3.40.50.1820">
    <property type="entry name" value="alpha/beta hydrolase"/>
    <property type="match status" value="1"/>
</dbReference>
<evidence type="ECO:0000256" key="8">
    <source>
        <dbReference type="SAM" id="SignalP"/>
    </source>
</evidence>
<evidence type="ECO:0000313" key="10">
    <source>
        <dbReference type="Proteomes" id="UP000199236"/>
    </source>
</evidence>
<dbReference type="InterPro" id="IPR029058">
    <property type="entry name" value="AB_hydrolase_fold"/>
</dbReference>
<evidence type="ECO:0000256" key="7">
    <source>
        <dbReference type="ARBA" id="ARBA00023157"/>
    </source>
</evidence>
<reference evidence="9 10" key="1">
    <citation type="submission" date="2016-10" db="EMBL/GenBank/DDBJ databases">
        <authorList>
            <person name="de Groot N.N."/>
        </authorList>
    </citation>
    <scope>NUCLEOTIDE SEQUENCE [LARGE SCALE GENOMIC DNA]</scope>
    <source>
        <strain evidence="9 10">CGMCC 1.9157</strain>
    </source>
</reference>
<gene>
    <name evidence="9" type="ORF">SAMN04488056_103385</name>
</gene>
<evidence type="ECO:0000256" key="3">
    <source>
        <dbReference type="ARBA" id="ARBA00022723"/>
    </source>
</evidence>
<name>A0A1I5EWQ0_9HYPH</name>
<evidence type="ECO:0000256" key="6">
    <source>
        <dbReference type="ARBA" id="ARBA00022837"/>
    </source>
</evidence>
<feature type="signal peptide" evidence="8">
    <location>
        <begin position="1"/>
        <end position="22"/>
    </location>
</feature>
<accession>A0A1I5EWQ0</accession>
<proteinExistence type="inferred from homology"/>
<dbReference type="PANTHER" id="PTHR33938:SF15">
    <property type="entry name" value="FERULOYL ESTERASE B-RELATED"/>
    <property type="match status" value="1"/>
</dbReference>
<keyword evidence="2" id="KW-0719">Serine esterase</keyword>
<dbReference type="EMBL" id="FOVR01000003">
    <property type="protein sequence ID" value="SFO15924.1"/>
    <property type="molecule type" value="Genomic_DNA"/>
</dbReference>
<dbReference type="InterPro" id="IPR011118">
    <property type="entry name" value="Tannase/feruloyl_esterase"/>
</dbReference>
<evidence type="ECO:0000256" key="1">
    <source>
        <dbReference type="ARBA" id="ARBA00006249"/>
    </source>
</evidence>
<dbReference type="AlphaFoldDB" id="A0A1I5EWQ0"/>
<feature type="chain" id="PRO_5011607292" evidence="8">
    <location>
        <begin position="23"/>
        <end position="528"/>
    </location>
</feature>
<dbReference type="OrthoDB" id="7197884at2"/>
<keyword evidence="4 8" id="KW-0732">Signal</keyword>
<dbReference type="GO" id="GO:0052689">
    <property type="term" value="F:carboxylic ester hydrolase activity"/>
    <property type="evidence" value="ECO:0007669"/>
    <property type="project" value="UniProtKB-KW"/>
</dbReference>
<dbReference type="SUPFAM" id="SSF53474">
    <property type="entry name" value="alpha/beta-Hydrolases"/>
    <property type="match status" value="1"/>
</dbReference>
<dbReference type="Pfam" id="PF07519">
    <property type="entry name" value="Tannase"/>
    <property type="match status" value="1"/>
</dbReference>
<keyword evidence="3" id="KW-0479">Metal-binding</keyword>
<organism evidence="9 10">
    <name type="scientific">Cohaesibacter marisflavi</name>
    <dbReference type="NCBI Taxonomy" id="655353"/>
    <lineage>
        <taxon>Bacteria</taxon>
        <taxon>Pseudomonadati</taxon>
        <taxon>Pseudomonadota</taxon>
        <taxon>Alphaproteobacteria</taxon>
        <taxon>Hyphomicrobiales</taxon>
        <taxon>Cohaesibacteraceae</taxon>
    </lineage>
</organism>
<sequence>MSLRFLGLSLVLMASTALPATAQSDSMASQCEALSGLSMRNVRIDTASLQQAGELPADPNSAMTGGSPRALAVGTHCLVEGKIEDRAGVDGQYGIRFQFRAPVDWNGRFLFQGGGGMDGFIAPAIGSVPVNTTTATPALTRGYAVISMDGGHNGRDASFAQDQQARLDLGFASIGKVTNVAKALIGDFYGNEPEQSVFMGCSNGGREALMAAQRFPLEFDGVVAGNPGFHLSHAPLAELWDVKHLMAIAPEENGARILAKALTQEDLDLVSEAVLDACDDLDGLKDGLINAYKSCTFDLESLRGKLEDKKLDALKTIMAGPVDADGQSVYSDWPVDAGINAPGWRAWKLGTSETGQSNALNVVLGMASFSQLFLTPPTPNVDLTTLDFGAAEQAVREVGGYFDANSTFMTTYAQRGSKLLVFHGMSDPVFSASDLMRWYEKAEANTGDKDFSRLFMVPGMTHCGGGPALDDFDPLTVMEKWMDSNEAPEQMAARGKSFKGTTQPICAYPQEAHYEGGDPTKIDSYSCQ</sequence>
<dbReference type="STRING" id="655353.SAMN04488056_103385"/>
<keyword evidence="6" id="KW-0106">Calcium</keyword>
<dbReference type="RefSeq" id="WP_090071126.1">
    <property type="nucleotide sequence ID" value="NZ_FOVR01000003.1"/>
</dbReference>